<protein>
    <submittedName>
        <fullName evidence="3">Uncharacterized protein</fullName>
    </submittedName>
</protein>
<accession>A0AAD6UXX1</accession>
<name>A0AAD6UXX1_9AGAR</name>
<evidence type="ECO:0000313" key="3">
    <source>
        <dbReference type="EMBL" id="KAJ7196227.1"/>
    </source>
</evidence>
<keyword evidence="2" id="KW-0812">Transmembrane</keyword>
<dbReference type="AlphaFoldDB" id="A0AAD6UXX1"/>
<comment type="caution">
    <text evidence="3">The sequence shown here is derived from an EMBL/GenBank/DDBJ whole genome shotgun (WGS) entry which is preliminary data.</text>
</comment>
<reference evidence="3" key="1">
    <citation type="submission" date="2023-03" db="EMBL/GenBank/DDBJ databases">
        <title>Massive genome expansion in bonnet fungi (Mycena s.s.) driven by repeated elements and novel gene families across ecological guilds.</title>
        <authorList>
            <consortium name="Lawrence Berkeley National Laboratory"/>
            <person name="Harder C.B."/>
            <person name="Miyauchi S."/>
            <person name="Viragh M."/>
            <person name="Kuo A."/>
            <person name="Thoen E."/>
            <person name="Andreopoulos B."/>
            <person name="Lu D."/>
            <person name="Skrede I."/>
            <person name="Drula E."/>
            <person name="Henrissat B."/>
            <person name="Morin E."/>
            <person name="Kohler A."/>
            <person name="Barry K."/>
            <person name="LaButti K."/>
            <person name="Morin E."/>
            <person name="Salamov A."/>
            <person name="Lipzen A."/>
            <person name="Mereny Z."/>
            <person name="Hegedus B."/>
            <person name="Baldrian P."/>
            <person name="Stursova M."/>
            <person name="Weitz H."/>
            <person name="Taylor A."/>
            <person name="Grigoriev I.V."/>
            <person name="Nagy L.G."/>
            <person name="Martin F."/>
            <person name="Kauserud H."/>
        </authorList>
    </citation>
    <scope>NUCLEOTIDE SEQUENCE</scope>
    <source>
        <strain evidence="3">9144</strain>
    </source>
</reference>
<sequence length="162" mass="18125">MPAALPSIPFFTLLIIFPCFLAPARRAVTSPALALRARIRAGRLVLLRSSSVLLFLVVMSRRVAALSSRHSWPWARAFSRPSDLTDVRCRVTRFCTPDESNCVPGWTKRDVHTGLGSAQEARHAASDATHRIGKRETPPQTRHTQSHPRHSVAHFLNWDVTD</sequence>
<feature type="transmembrane region" description="Helical" evidence="2">
    <location>
        <begin position="42"/>
        <end position="59"/>
    </location>
</feature>
<feature type="region of interest" description="Disordered" evidence="1">
    <location>
        <begin position="116"/>
        <end position="150"/>
    </location>
</feature>
<evidence type="ECO:0000313" key="4">
    <source>
        <dbReference type="Proteomes" id="UP001219525"/>
    </source>
</evidence>
<organism evidence="3 4">
    <name type="scientific">Mycena pura</name>
    <dbReference type="NCBI Taxonomy" id="153505"/>
    <lineage>
        <taxon>Eukaryota</taxon>
        <taxon>Fungi</taxon>
        <taxon>Dikarya</taxon>
        <taxon>Basidiomycota</taxon>
        <taxon>Agaricomycotina</taxon>
        <taxon>Agaricomycetes</taxon>
        <taxon>Agaricomycetidae</taxon>
        <taxon>Agaricales</taxon>
        <taxon>Marasmiineae</taxon>
        <taxon>Mycenaceae</taxon>
        <taxon>Mycena</taxon>
    </lineage>
</organism>
<gene>
    <name evidence="3" type="ORF">GGX14DRAFT_403428</name>
</gene>
<dbReference type="Proteomes" id="UP001219525">
    <property type="component" value="Unassembled WGS sequence"/>
</dbReference>
<dbReference type="EMBL" id="JARJCW010000085">
    <property type="protein sequence ID" value="KAJ7196227.1"/>
    <property type="molecule type" value="Genomic_DNA"/>
</dbReference>
<feature type="compositionally biased region" description="Basic and acidic residues" evidence="1">
    <location>
        <begin position="120"/>
        <end position="137"/>
    </location>
</feature>
<keyword evidence="4" id="KW-1185">Reference proteome</keyword>
<proteinExistence type="predicted"/>
<evidence type="ECO:0000256" key="2">
    <source>
        <dbReference type="SAM" id="Phobius"/>
    </source>
</evidence>
<evidence type="ECO:0000256" key="1">
    <source>
        <dbReference type="SAM" id="MobiDB-lite"/>
    </source>
</evidence>
<keyword evidence="2" id="KW-1133">Transmembrane helix</keyword>
<keyword evidence="2" id="KW-0472">Membrane</keyword>